<dbReference type="RefSeq" id="WP_263075903.1">
    <property type="nucleotide sequence ID" value="NZ_CP089977.1"/>
</dbReference>
<reference evidence="2" key="1">
    <citation type="submission" date="2021-12" db="EMBL/GenBank/DDBJ databases">
        <title>taxonomy of Moraxella sp. ZY201224.</title>
        <authorList>
            <person name="Li F."/>
        </authorList>
    </citation>
    <scope>NUCLEOTIDE SEQUENCE</scope>
    <source>
        <strain evidence="2">ZY201224</strain>
    </source>
</reference>
<keyword evidence="3" id="KW-1185">Reference proteome</keyword>
<sequence length="77" mass="8638">MLVLFWLFVENASIQKIGNHAYYTFWYVLGSLPFFVIFPYLLPKLGFGLAMGVSVLATLVFFGVYAWGLGKVGIVLI</sequence>
<evidence type="ECO:0000256" key="1">
    <source>
        <dbReference type="SAM" id="Phobius"/>
    </source>
</evidence>
<feature type="transmembrane region" description="Helical" evidence="1">
    <location>
        <begin position="24"/>
        <end position="42"/>
    </location>
</feature>
<organism evidence="2 3">
    <name type="scientific">Moraxella nasicaprae</name>
    <dbReference type="NCBI Taxonomy" id="2904122"/>
    <lineage>
        <taxon>Bacteria</taxon>
        <taxon>Pseudomonadati</taxon>
        <taxon>Pseudomonadota</taxon>
        <taxon>Gammaproteobacteria</taxon>
        <taxon>Moraxellales</taxon>
        <taxon>Moraxellaceae</taxon>
        <taxon>Moraxella</taxon>
    </lineage>
</organism>
<feature type="transmembrane region" description="Helical" evidence="1">
    <location>
        <begin position="49"/>
        <end position="68"/>
    </location>
</feature>
<gene>
    <name evidence="2" type="ORF">LU297_07440</name>
</gene>
<keyword evidence="1" id="KW-1133">Transmembrane helix</keyword>
<protein>
    <submittedName>
        <fullName evidence="2">Uncharacterized protein</fullName>
    </submittedName>
</protein>
<evidence type="ECO:0000313" key="3">
    <source>
        <dbReference type="Proteomes" id="UP001063782"/>
    </source>
</evidence>
<name>A0ABY6F2U7_9GAMM</name>
<accession>A0ABY6F2U7</accession>
<dbReference type="EMBL" id="CP089977">
    <property type="protein sequence ID" value="UXZ04418.1"/>
    <property type="molecule type" value="Genomic_DNA"/>
</dbReference>
<proteinExistence type="predicted"/>
<evidence type="ECO:0000313" key="2">
    <source>
        <dbReference type="EMBL" id="UXZ04418.1"/>
    </source>
</evidence>
<keyword evidence="1" id="KW-0812">Transmembrane</keyword>
<dbReference type="Proteomes" id="UP001063782">
    <property type="component" value="Chromosome"/>
</dbReference>
<keyword evidence="1" id="KW-0472">Membrane</keyword>